<feature type="transmembrane region" description="Helical" evidence="1">
    <location>
        <begin position="195"/>
        <end position="218"/>
    </location>
</feature>
<sequence length="379" mass="42443">MVGAAASEASSDDFSVVTSQQADVASATPVTSQQADVMPDPFLAMNLGEEMQMQYLSDAQQRLQNPELWSSNAAAEIRQLAFAANPAAKVELDALCHKYQEVSVRRVRSLRGNIMAMAHTLVELLSATRVDHNMQQDGHKELEDCAPSVLKAAIQNIGTEFATQEQEYQLQSKMHFQKVVRFYEGSRMDALKSRFGALASVVAAMSSVGSLGLLWKAYFGKYWFSEEEVAIVSFCLPYTAGAWLVGGSAWLWSSWCAQRRRDNDIQAKAQSLVKIEMEQHQAMWHGTRMAVDAVKDTADRLCNLADSRTERRQILTKQMLQDLWTMSMAIDEMIVWMSQHGCFPPNYSVRNMVTPLRYDKIFNTFKQITNSLKPSLGGA</sequence>
<evidence type="ECO:0000313" key="2">
    <source>
        <dbReference type="EMBL" id="CAE7387227.1"/>
    </source>
</evidence>
<reference evidence="2" key="1">
    <citation type="submission" date="2021-02" db="EMBL/GenBank/DDBJ databases">
        <authorList>
            <person name="Dougan E. K."/>
            <person name="Rhodes N."/>
            <person name="Thang M."/>
            <person name="Chan C."/>
        </authorList>
    </citation>
    <scope>NUCLEOTIDE SEQUENCE</scope>
</reference>
<keyword evidence="1" id="KW-0472">Membrane</keyword>
<gene>
    <name evidence="2" type="ORF">SNAT2548_LOCUS21116</name>
</gene>
<dbReference type="Proteomes" id="UP000604046">
    <property type="component" value="Unassembled WGS sequence"/>
</dbReference>
<organism evidence="2 3">
    <name type="scientific">Symbiodinium natans</name>
    <dbReference type="NCBI Taxonomy" id="878477"/>
    <lineage>
        <taxon>Eukaryota</taxon>
        <taxon>Sar</taxon>
        <taxon>Alveolata</taxon>
        <taxon>Dinophyceae</taxon>
        <taxon>Suessiales</taxon>
        <taxon>Symbiodiniaceae</taxon>
        <taxon>Symbiodinium</taxon>
    </lineage>
</organism>
<keyword evidence="1" id="KW-1133">Transmembrane helix</keyword>
<evidence type="ECO:0000256" key="1">
    <source>
        <dbReference type="SAM" id="Phobius"/>
    </source>
</evidence>
<evidence type="ECO:0000313" key="3">
    <source>
        <dbReference type="Proteomes" id="UP000604046"/>
    </source>
</evidence>
<dbReference type="EMBL" id="CAJNDS010002236">
    <property type="protein sequence ID" value="CAE7387227.1"/>
    <property type="molecule type" value="Genomic_DNA"/>
</dbReference>
<dbReference type="AlphaFoldDB" id="A0A812QAW0"/>
<evidence type="ECO:0008006" key="4">
    <source>
        <dbReference type="Google" id="ProtNLM"/>
    </source>
</evidence>
<feature type="transmembrane region" description="Helical" evidence="1">
    <location>
        <begin position="230"/>
        <end position="252"/>
    </location>
</feature>
<name>A0A812QAW0_9DINO</name>
<keyword evidence="1" id="KW-0812">Transmembrane</keyword>
<keyword evidence="3" id="KW-1185">Reference proteome</keyword>
<comment type="caution">
    <text evidence="2">The sequence shown here is derived from an EMBL/GenBank/DDBJ whole genome shotgun (WGS) entry which is preliminary data.</text>
</comment>
<accession>A0A812QAW0</accession>
<dbReference type="OrthoDB" id="430073at2759"/>
<proteinExistence type="predicted"/>
<protein>
    <recommendedName>
        <fullName evidence="4">Transmembrane protein</fullName>
    </recommendedName>
</protein>